<comment type="caution">
    <text evidence="2">The sequence shown here is derived from an EMBL/GenBank/DDBJ whole genome shotgun (WGS) entry which is preliminary data.</text>
</comment>
<keyword evidence="1" id="KW-0812">Transmembrane</keyword>
<dbReference type="RefSeq" id="WP_380096725.1">
    <property type="nucleotide sequence ID" value="NZ_JBHRYD010000007.1"/>
</dbReference>
<dbReference type="EMBL" id="JBHRYD010000007">
    <property type="protein sequence ID" value="MFC3704995.1"/>
    <property type="molecule type" value="Genomic_DNA"/>
</dbReference>
<dbReference type="Proteomes" id="UP001595613">
    <property type="component" value="Unassembled WGS sequence"/>
</dbReference>
<gene>
    <name evidence="2" type="ORF">ACFOOL_09520</name>
</gene>
<protein>
    <submittedName>
        <fullName evidence="2">Uncharacterized protein</fullName>
    </submittedName>
</protein>
<evidence type="ECO:0000313" key="2">
    <source>
        <dbReference type="EMBL" id="MFC3704995.1"/>
    </source>
</evidence>
<evidence type="ECO:0000313" key="3">
    <source>
        <dbReference type="Proteomes" id="UP001595613"/>
    </source>
</evidence>
<accession>A0ABV7X4G8</accession>
<proteinExistence type="predicted"/>
<sequence>MMETTGPALWLVVLTIGAVALIVAMVYGVMRNRQRSLGERVATEVETRREYEREDRDEQ</sequence>
<name>A0ABV7X4G8_9HYPH</name>
<keyword evidence="1" id="KW-0472">Membrane</keyword>
<evidence type="ECO:0000256" key="1">
    <source>
        <dbReference type="SAM" id="Phobius"/>
    </source>
</evidence>
<feature type="transmembrane region" description="Helical" evidence="1">
    <location>
        <begin position="6"/>
        <end position="30"/>
    </location>
</feature>
<reference evidence="3" key="1">
    <citation type="journal article" date="2019" name="Int. J. Syst. Evol. Microbiol.">
        <title>The Global Catalogue of Microorganisms (GCM) 10K type strain sequencing project: providing services to taxonomists for standard genome sequencing and annotation.</title>
        <authorList>
            <consortium name="The Broad Institute Genomics Platform"/>
            <consortium name="The Broad Institute Genome Sequencing Center for Infectious Disease"/>
            <person name="Wu L."/>
            <person name="Ma J."/>
        </authorList>
    </citation>
    <scope>NUCLEOTIDE SEQUENCE [LARGE SCALE GENOMIC DNA]</scope>
    <source>
        <strain evidence="3">KCTC 42281</strain>
    </source>
</reference>
<organism evidence="2 3">
    <name type="scientific">Devosia honganensis</name>
    <dbReference type="NCBI Taxonomy" id="1610527"/>
    <lineage>
        <taxon>Bacteria</taxon>
        <taxon>Pseudomonadati</taxon>
        <taxon>Pseudomonadota</taxon>
        <taxon>Alphaproteobacteria</taxon>
        <taxon>Hyphomicrobiales</taxon>
        <taxon>Devosiaceae</taxon>
        <taxon>Devosia</taxon>
    </lineage>
</organism>
<keyword evidence="1" id="KW-1133">Transmembrane helix</keyword>
<keyword evidence="3" id="KW-1185">Reference proteome</keyword>